<keyword evidence="2" id="KW-1185">Reference proteome</keyword>
<evidence type="ECO:0000313" key="2">
    <source>
        <dbReference type="Proteomes" id="UP000249547"/>
    </source>
</evidence>
<dbReference type="Proteomes" id="UP000249547">
    <property type="component" value="Unassembled WGS sequence"/>
</dbReference>
<protein>
    <submittedName>
        <fullName evidence="1">Uncharacterized protein</fullName>
    </submittedName>
</protein>
<reference evidence="1 2" key="1">
    <citation type="submission" date="2018-06" db="EMBL/GenBank/DDBJ databases">
        <title>Genomic Encyclopedia of Archaeal and Bacterial Type Strains, Phase II (KMG-II): from individual species to whole genera.</title>
        <authorList>
            <person name="Goeker M."/>
        </authorList>
    </citation>
    <scope>NUCLEOTIDE SEQUENCE [LARGE SCALE GENOMIC DNA]</scope>
    <source>
        <strain evidence="1 2">DSM 23857</strain>
    </source>
</reference>
<organism evidence="1 2">
    <name type="scientific">Chitinophaga skermanii</name>
    <dbReference type="NCBI Taxonomy" id="331697"/>
    <lineage>
        <taxon>Bacteria</taxon>
        <taxon>Pseudomonadati</taxon>
        <taxon>Bacteroidota</taxon>
        <taxon>Chitinophagia</taxon>
        <taxon>Chitinophagales</taxon>
        <taxon>Chitinophagaceae</taxon>
        <taxon>Chitinophaga</taxon>
    </lineage>
</organism>
<evidence type="ECO:0000313" key="1">
    <source>
        <dbReference type="EMBL" id="RAJ06883.1"/>
    </source>
</evidence>
<sequence>MDNAGKHCILVIAHENFLQVLPIFKSPLMSLIKYEIGYSFLPHATVPRGFCCFSMFTPSYSGHSFSCKILNAHNDIITTIKSSQGLIFSEPISLAKITHHLTVLLQHSENPGEEVVISFDFTRFGGGSVLDGLNVQFCWLEAPQNSKPVPSQTTYQASFDETGPYYFLAYVPWIKRACITAQPVLHNHHFTLKSKGSCQFNEGALAQSCLSSHELPIPAGSKQLEVAYDTSLLPGVYAKKDPELKLSVYENGLLQGTYFAAASSHWQHISFQHAVHSTAERLSFVLSLQQSGVKGGVLVIDDLQVRFS</sequence>
<accession>A0A327QU01</accession>
<gene>
    <name evidence="1" type="ORF">LX64_02011</name>
</gene>
<proteinExistence type="predicted"/>
<dbReference type="EMBL" id="QLLL01000003">
    <property type="protein sequence ID" value="RAJ06883.1"/>
    <property type="molecule type" value="Genomic_DNA"/>
</dbReference>
<name>A0A327QU01_9BACT</name>
<comment type="caution">
    <text evidence="1">The sequence shown here is derived from an EMBL/GenBank/DDBJ whole genome shotgun (WGS) entry which is preliminary data.</text>
</comment>
<dbReference type="AlphaFoldDB" id="A0A327QU01"/>